<feature type="compositionally biased region" description="Basic and acidic residues" evidence="1">
    <location>
        <begin position="33"/>
        <end position="106"/>
    </location>
</feature>
<accession>A0A9J5ZE79</accession>
<dbReference type="AlphaFoldDB" id="A0A9J5ZE79"/>
<evidence type="ECO:0000313" key="3">
    <source>
        <dbReference type="Proteomes" id="UP000824120"/>
    </source>
</evidence>
<evidence type="ECO:0000313" key="2">
    <source>
        <dbReference type="EMBL" id="KAG5611235.1"/>
    </source>
</evidence>
<dbReference type="Proteomes" id="UP000824120">
    <property type="component" value="Chromosome 4"/>
</dbReference>
<proteinExistence type="predicted"/>
<keyword evidence="3" id="KW-1185">Reference proteome</keyword>
<feature type="region of interest" description="Disordered" evidence="1">
    <location>
        <begin position="32"/>
        <end position="107"/>
    </location>
</feature>
<gene>
    <name evidence="2" type="ORF">H5410_022516</name>
</gene>
<protein>
    <submittedName>
        <fullName evidence="2">Uncharacterized protein</fullName>
    </submittedName>
</protein>
<name>A0A9J5ZE79_SOLCO</name>
<sequence>MIRRINKYKRNKYGHIEGKNDVQDENPFAVLQGEKEQQTESKIVKEKEETTKDWVDRTFNEKENIARSKEGHEENTSEGDIPERGEKKQIVNKEKIQKEEHHENERAVVLYENSTDEVLPLAIHNEGQEDNLVIVNSDKED</sequence>
<reference evidence="2 3" key="1">
    <citation type="submission" date="2020-09" db="EMBL/GenBank/DDBJ databases">
        <title>De no assembly of potato wild relative species, Solanum commersonii.</title>
        <authorList>
            <person name="Cho K."/>
        </authorList>
    </citation>
    <scope>NUCLEOTIDE SEQUENCE [LARGE SCALE GENOMIC DNA]</scope>
    <source>
        <strain evidence="2">LZ3.2</strain>
        <tissue evidence="2">Leaf</tissue>
    </source>
</reference>
<organism evidence="2 3">
    <name type="scientific">Solanum commersonii</name>
    <name type="common">Commerson's wild potato</name>
    <name type="synonym">Commerson's nightshade</name>
    <dbReference type="NCBI Taxonomy" id="4109"/>
    <lineage>
        <taxon>Eukaryota</taxon>
        <taxon>Viridiplantae</taxon>
        <taxon>Streptophyta</taxon>
        <taxon>Embryophyta</taxon>
        <taxon>Tracheophyta</taxon>
        <taxon>Spermatophyta</taxon>
        <taxon>Magnoliopsida</taxon>
        <taxon>eudicotyledons</taxon>
        <taxon>Gunneridae</taxon>
        <taxon>Pentapetalae</taxon>
        <taxon>asterids</taxon>
        <taxon>lamiids</taxon>
        <taxon>Solanales</taxon>
        <taxon>Solanaceae</taxon>
        <taxon>Solanoideae</taxon>
        <taxon>Solaneae</taxon>
        <taxon>Solanum</taxon>
    </lineage>
</organism>
<dbReference type="EMBL" id="JACXVP010000004">
    <property type="protein sequence ID" value="KAG5611235.1"/>
    <property type="molecule type" value="Genomic_DNA"/>
</dbReference>
<comment type="caution">
    <text evidence="2">The sequence shown here is derived from an EMBL/GenBank/DDBJ whole genome shotgun (WGS) entry which is preliminary data.</text>
</comment>
<evidence type="ECO:0000256" key="1">
    <source>
        <dbReference type="SAM" id="MobiDB-lite"/>
    </source>
</evidence>